<dbReference type="AlphaFoldDB" id="A0A3L7DR90"/>
<sequence>MKLPVYTAGLLCALATGVGTVPAVGQNGNKPATEFSAEVGLGVEYDSNVTVDELDASSNQSDYSLVLDAELKVEHQFNDSLDLAVTYDFSQANYEEFSFVDRQTHLLGLDLGTRFGKVNGGLTLYYINARLDGDDFLEYYRGSPYLSGFLSKRWFARAAYVYSDKTIEQNQFRNAESHAGEMDFYFFRRGLRSYFNLGYKFKDEDAVADRYDYSANNIKLRYIHRFEVLGEVLKAELSWRYEDRDYSGITPSIGEEREDRRHRWKIDLEYPVLDQGSISLYGGYGDYDSNYPRSDYDQHVIGTRLSYRW</sequence>
<dbReference type="Proteomes" id="UP000265509">
    <property type="component" value="Unassembled WGS sequence"/>
</dbReference>
<proteinExistence type="predicted"/>
<dbReference type="OrthoDB" id="6380601at2"/>
<name>A0A3L7DR90_9GAMM</name>
<evidence type="ECO:0000313" key="1">
    <source>
        <dbReference type="EMBL" id="RLQ20167.1"/>
    </source>
</evidence>
<reference evidence="1 2" key="1">
    <citation type="submission" date="2018-07" db="EMBL/GenBank/DDBJ databases">
        <title>Halioglobus sp. genome submission.</title>
        <authorList>
            <person name="Ye M.-Q."/>
            <person name="Du Z.-J."/>
        </authorList>
    </citation>
    <scope>NUCLEOTIDE SEQUENCE [LARGE SCALE GENOMIC DNA]</scope>
    <source>
        <strain evidence="1 2">U0301</strain>
    </source>
</reference>
<comment type="caution">
    <text evidence="1">The sequence shown here is derived from an EMBL/GenBank/DDBJ whole genome shotgun (WGS) entry which is preliminary data.</text>
</comment>
<organism evidence="1 2">
    <name type="scientific">Seongchinamella sediminis</name>
    <dbReference type="NCBI Taxonomy" id="2283635"/>
    <lineage>
        <taxon>Bacteria</taxon>
        <taxon>Pseudomonadati</taxon>
        <taxon>Pseudomonadota</taxon>
        <taxon>Gammaproteobacteria</taxon>
        <taxon>Cellvibrionales</taxon>
        <taxon>Halieaceae</taxon>
        <taxon>Seongchinamella</taxon>
    </lineage>
</organism>
<accession>A0A3L7DR90</accession>
<gene>
    <name evidence="1" type="ORF">DWB85_19065</name>
</gene>
<keyword evidence="2" id="KW-1185">Reference proteome</keyword>
<protein>
    <submittedName>
        <fullName evidence="1">DUF560 domain-containing protein</fullName>
    </submittedName>
</protein>
<evidence type="ECO:0000313" key="2">
    <source>
        <dbReference type="Proteomes" id="UP000265509"/>
    </source>
</evidence>
<dbReference type="RefSeq" id="WP_117957650.1">
    <property type="nucleotide sequence ID" value="NZ_QRAN01000044.1"/>
</dbReference>
<dbReference type="EMBL" id="QRAN01000044">
    <property type="protein sequence ID" value="RLQ20167.1"/>
    <property type="molecule type" value="Genomic_DNA"/>
</dbReference>